<comment type="similarity">
    <text evidence="1">Belongs to the ParA family. MinD subfamily.</text>
</comment>
<dbReference type="FunFam" id="3.40.50.300:FF:000068">
    <property type="entry name" value="Site-determining protein"/>
    <property type="match status" value="1"/>
</dbReference>
<dbReference type="GO" id="GO:0005829">
    <property type="term" value="C:cytosol"/>
    <property type="evidence" value="ECO:0007669"/>
    <property type="project" value="TreeGrafter"/>
</dbReference>
<evidence type="ECO:0000259" key="11">
    <source>
        <dbReference type="Pfam" id="PF01656"/>
    </source>
</evidence>
<dbReference type="Gene3D" id="3.40.50.300">
    <property type="entry name" value="P-loop containing nucleotide triphosphate hydrolases"/>
    <property type="match status" value="1"/>
</dbReference>
<dbReference type="GO" id="GO:0016887">
    <property type="term" value="F:ATP hydrolysis activity"/>
    <property type="evidence" value="ECO:0007669"/>
    <property type="project" value="InterPro"/>
</dbReference>
<evidence type="ECO:0000256" key="10">
    <source>
        <dbReference type="PIRSR" id="PIRSR003092-1"/>
    </source>
</evidence>
<dbReference type="HOGENOM" id="CLU_037612_0_1_0"/>
<evidence type="ECO:0000256" key="6">
    <source>
        <dbReference type="ARBA" id="ARBA00023210"/>
    </source>
</evidence>
<dbReference type="GO" id="GO:0051782">
    <property type="term" value="P:negative regulation of cell division"/>
    <property type="evidence" value="ECO:0007669"/>
    <property type="project" value="TreeGrafter"/>
</dbReference>
<dbReference type="GO" id="GO:0009898">
    <property type="term" value="C:cytoplasmic side of plasma membrane"/>
    <property type="evidence" value="ECO:0007669"/>
    <property type="project" value="TreeGrafter"/>
</dbReference>
<gene>
    <name evidence="12" type="ordered locus">Ocepr_0979</name>
</gene>
<evidence type="ECO:0000256" key="3">
    <source>
        <dbReference type="ARBA" id="ARBA00022618"/>
    </source>
</evidence>
<dbReference type="NCBIfam" id="TIGR01968">
    <property type="entry name" value="minD_bact"/>
    <property type="match status" value="1"/>
</dbReference>
<comment type="function">
    <text evidence="8">ATPase required for the correct placement of the division site. Cell division inhibitors MinC and MinD act in concert to form an inhibitor capable of blocking formation of the polar Z ring septums. Rapidly oscillates between the poles of the cell to destabilize FtsZ filaments that have formed before they mature into polar Z rings.</text>
</comment>
<keyword evidence="5 10" id="KW-0067">ATP-binding</keyword>
<reference evidence="13" key="1">
    <citation type="submission" date="2010-11" db="EMBL/GenBank/DDBJ databases">
        <title>The complete sequence of chromosome of Oceanithermus profundus DSM 14977.</title>
        <authorList>
            <consortium name="US DOE Joint Genome Institute (JGI-PGF)"/>
            <person name="Lucas S."/>
            <person name="Copeland A."/>
            <person name="Lapidus A."/>
            <person name="Bruce D."/>
            <person name="Goodwin L."/>
            <person name="Pitluck S."/>
            <person name="Kyrpides N."/>
            <person name="Mavromatis K."/>
            <person name="Pagani I."/>
            <person name="Ivanova N."/>
            <person name="Zhang X."/>
            <person name="Brettin T."/>
            <person name="Detter J.C."/>
            <person name="Tapia R."/>
            <person name="Han C."/>
            <person name="Land M."/>
            <person name="Hauser L."/>
            <person name="Markowitz V."/>
            <person name="Cheng J.-F."/>
            <person name="Hugenholtz P."/>
            <person name="Woyke T."/>
            <person name="Wu D."/>
            <person name="Tindall B."/>
            <person name="Faehnrich R."/>
            <person name="Brambilla E."/>
            <person name="Klenk H.-P."/>
            <person name="Eisen J.A."/>
        </authorList>
    </citation>
    <scope>NUCLEOTIDE SEQUENCE [LARGE SCALE GENOMIC DNA]</scope>
    <source>
        <strain evidence="13">DSM 14977 / NBRC 100410 / VKM B-2274 / 506</strain>
    </source>
</reference>
<protein>
    <recommendedName>
        <fullName evidence="2">Septum site-determining protein MinD</fullName>
    </recommendedName>
    <alternativeName>
        <fullName evidence="9">Cell division inhibitor MinD</fullName>
    </alternativeName>
</protein>
<keyword evidence="7" id="KW-0131">Cell cycle</keyword>
<evidence type="ECO:0000256" key="7">
    <source>
        <dbReference type="ARBA" id="ARBA00023306"/>
    </source>
</evidence>
<dbReference type="InterPro" id="IPR025501">
    <property type="entry name" value="MinD_FleN"/>
</dbReference>
<sequence>MKEEGALQAKAIVVTSGKGGVGKTTTTANVGAALAREGEKVAVIDVDVGLRNLDVVMGLEGRVVFDLIDVLEGRCKMRQALIRDKRVENLYLLPASQTRDKEALDPKIFRAVVKHLIEDEGFDRVLIDSPAGIERGFQTAAAPAEGALVVVNPEVSSVRDADRIVGLLEAGEVAENRLIVNRIRPKMVKRGDMLSVDDIVEILGLGLIGIVPEDEGILVSTNIGEPVALRKERSAAGEEFRNIARRIRGEEVPFPSLDEASGLWQTVRRIFGGR</sequence>
<proteinExistence type="inferred from homology"/>
<dbReference type="GO" id="GO:0000917">
    <property type="term" value="P:division septum assembly"/>
    <property type="evidence" value="ECO:0007669"/>
    <property type="project" value="UniProtKB-KW"/>
</dbReference>
<dbReference type="STRING" id="670487.Ocepr_0979"/>
<dbReference type="AlphaFoldDB" id="E4U7I7"/>
<dbReference type="CDD" id="cd02036">
    <property type="entry name" value="MinD"/>
    <property type="match status" value="1"/>
</dbReference>
<evidence type="ECO:0000256" key="4">
    <source>
        <dbReference type="ARBA" id="ARBA00022741"/>
    </source>
</evidence>
<feature type="domain" description="CobQ/CobB/MinD/ParA nucleotide binding" evidence="11">
    <location>
        <begin position="12"/>
        <end position="218"/>
    </location>
</feature>
<dbReference type="PIRSF" id="PIRSF003092">
    <property type="entry name" value="MinD"/>
    <property type="match status" value="1"/>
</dbReference>
<evidence type="ECO:0000256" key="2">
    <source>
        <dbReference type="ARBA" id="ARBA00016887"/>
    </source>
</evidence>
<evidence type="ECO:0000256" key="9">
    <source>
        <dbReference type="ARBA" id="ARBA00032845"/>
    </source>
</evidence>
<dbReference type="SUPFAM" id="SSF52540">
    <property type="entry name" value="P-loop containing nucleoside triphosphate hydrolases"/>
    <property type="match status" value="1"/>
</dbReference>
<evidence type="ECO:0000256" key="5">
    <source>
        <dbReference type="ARBA" id="ARBA00022840"/>
    </source>
</evidence>
<evidence type="ECO:0000313" key="13">
    <source>
        <dbReference type="Proteomes" id="UP000008722"/>
    </source>
</evidence>
<name>E4U7I7_OCEP5</name>
<keyword evidence="6" id="KW-0717">Septation</keyword>
<dbReference type="GO" id="GO:0005524">
    <property type="term" value="F:ATP binding"/>
    <property type="evidence" value="ECO:0007669"/>
    <property type="project" value="UniProtKB-KW"/>
</dbReference>
<dbReference type="PANTHER" id="PTHR43384:SF6">
    <property type="entry name" value="SEPTUM SITE-DETERMINING PROTEIN MIND HOMOLOG, CHLOROPLASTIC"/>
    <property type="match status" value="1"/>
</dbReference>
<accession>E4U7I7</accession>
<dbReference type="Proteomes" id="UP000008722">
    <property type="component" value="Chromosome"/>
</dbReference>
<evidence type="ECO:0000313" key="12">
    <source>
        <dbReference type="EMBL" id="ADR36436.1"/>
    </source>
</evidence>
<dbReference type="InterPro" id="IPR027417">
    <property type="entry name" value="P-loop_NTPase"/>
</dbReference>
<evidence type="ECO:0000256" key="8">
    <source>
        <dbReference type="ARBA" id="ARBA00025436"/>
    </source>
</evidence>
<dbReference type="Pfam" id="PF01656">
    <property type="entry name" value="CbiA"/>
    <property type="match status" value="1"/>
</dbReference>
<dbReference type="InterPro" id="IPR010223">
    <property type="entry name" value="MinD"/>
</dbReference>
<dbReference type="InterPro" id="IPR002586">
    <property type="entry name" value="CobQ/CobB/MinD/ParA_Nub-bd_dom"/>
</dbReference>
<reference evidence="12 13" key="2">
    <citation type="journal article" date="2011" name="Stand. Genomic Sci.">
        <title>Complete genome sequence of Oceanithermus profundus type strain (506).</title>
        <authorList>
            <person name="Pati A."/>
            <person name="Zhang X."/>
            <person name="Lapidus A."/>
            <person name="Nolan M."/>
            <person name="Lucas S."/>
            <person name="Del Rio T.G."/>
            <person name="Tice H."/>
            <person name="Cheng J.F."/>
            <person name="Tapia R."/>
            <person name="Han C."/>
            <person name="Goodwin L."/>
            <person name="Pitluck S."/>
            <person name="Liolios K."/>
            <person name="Pagani I."/>
            <person name="Ivanova N."/>
            <person name="Mavromatis K."/>
            <person name="Chen A."/>
            <person name="Palaniappan K."/>
            <person name="Hauser L."/>
            <person name="Jeffries C.D."/>
            <person name="Brambilla E.M."/>
            <person name="Rohl A."/>
            <person name="Mwirichia R."/>
            <person name="Rohde M."/>
            <person name="Tindall B.J."/>
            <person name="Sikorski J."/>
            <person name="Wirth R."/>
            <person name="Goker M."/>
            <person name="Woyke T."/>
            <person name="Detter J.C."/>
            <person name="Bristow J."/>
            <person name="Eisen J.A."/>
            <person name="Markowitz V."/>
            <person name="Hugenholtz P."/>
            <person name="Kyrpides N.C."/>
            <person name="Klenk H.P."/>
            <person name="Land M."/>
        </authorList>
    </citation>
    <scope>NUCLEOTIDE SEQUENCE [LARGE SCALE GENOMIC DNA]</scope>
    <source>
        <strain evidence="13">DSM 14977 / NBRC 100410 / VKM B-2274 / 506</strain>
    </source>
</reference>
<keyword evidence="3" id="KW-0132">Cell division</keyword>
<dbReference type="EMBL" id="CP002361">
    <property type="protein sequence ID" value="ADR36436.1"/>
    <property type="molecule type" value="Genomic_DNA"/>
</dbReference>
<evidence type="ECO:0000256" key="1">
    <source>
        <dbReference type="ARBA" id="ARBA00010257"/>
    </source>
</evidence>
<dbReference type="eggNOG" id="COG2894">
    <property type="taxonomic scope" value="Bacteria"/>
</dbReference>
<organism evidence="12 13">
    <name type="scientific">Oceanithermus profundus (strain DSM 14977 / NBRC 100410 / VKM B-2274 / 506)</name>
    <dbReference type="NCBI Taxonomy" id="670487"/>
    <lineage>
        <taxon>Bacteria</taxon>
        <taxon>Thermotogati</taxon>
        <taxon>Deinococcota</taxon>
        <taxon>Deinococci</taxon>
        <taxon>Thermales</taxon>
        <taxon>Thermaceae</taxon>
        <taxon>Oceanithermus</taxon>
    </lineage>
</organism>
<keyword evidence="13" id="KW-1185">Reference proteome</keyword>
<dbReference type="KEGG" id="opr:Ocepr_0979"/>
<dbReference type="InterPro" id="IPR050625">
    <property type="entry name" value="ParA/MinD_ATPase"/>
</dbReference>
<feature type="binding site" evidence="10">
    <location>
        <begin position="18"/>
        <end position="25"/>
    </location>
    <ligand>
        <name>ATP</name>
        <dbReference type="ChEBI" id="CHEBI:30616"/>
    </ligand>
</feature>
<dbReference type="PANTHER" id="PTHR43384">
    <property type="entry name" value="SEPTUM SITE-DETERMINING PROTEIN MIND HOMOLOG, CHLOROPLASTIC-RELATED"/>
    <property type="match status" value="1"/>
</dbReference>
<keyword evidence="4 10" id="KW-0547">Nucleotide-binding</keyword>